<evidence type="ECO:0000256" key="3">
    <source>
        <dbReference type="ARBA" id="ARBA00022448"/>
    </source>
</evidence>
<feature type="transmembrane region" description="Helical" evidence="8">
    <location>
        <begin position="54"/>
        <end position="75"/>
    </location>
</feature>
<dbReference type="NCBIfam" id="TIGR00974">
    <property type="entry name" value="3a0107s02c"/>
    <property type="match status" value="1"/>
</dbReference>
<feature type="domain" description="ABC transmembrane type-1" evidence="9">
    <location>
        <begin position="302"/>
        <end position="527"/>
    </location>
</feature>
<feature type="transmembrane region" description="Helical" evidence="8">
    <location>
        <begin position="214"/>
        <end position="239"/>
    </location>
</feature>
<organism evidence="10 11">
    <name type="scientific">Halorussus caseinilyticus</name>
    <dbReference type="NCBI Taxonomy" id="3034025"/>
    <lineage>
        <taxon>Archaea</taxon>
        <taxon>Methanobacteriati</taxon>
        <taxon>Methanobacteriota</taxon>
        <taxon>Stenosarchaea group</taxon>
        <taxon>Halobacteria</taxon>
        <taxon>Halobacteriales</taxon>
        <taxon>Haladaptataceae</taxon>
        <taxon>Halorussus</taxon>
    </lineage>
</organism>
<feature type="transmembrane region" description="Helical" evidence="8">
    <location>
        <begin position="302"/>
        <end position="327"/>
    </location>
</feature>
<comment type="subcellular location">
    <subcellularLocation>
        <location evidence="1 8">Cell membrane</location>
        <topology evidence="1 8">Multi-pass membrane protein</topology>
    </subcellularLocation>
</comment>
<dbReference type="GO" id="GO:0005886">
    <property type="term" value="C:plasma membrane"/>
    <property type="evidence" value="ECO:0007669"/>
    <property type="project" value="UniProtKB-SubCell"/>
</dbReference>
<proteinExistence type="inferred from homology"/>
<keyword evidence="11" id="KW-1185">Reference proteome</keyword>
<reference evidence="10 11" key="1">
    <citation type="journal article" date="2019" name="Int. J. Syst. Evol. Microbiol.">
        <title>The Global Catalogue of Microorganisms (GCM) 10K type strain sequencing project: providing services to taxonomists for standard genome sequencing and annotation.</title>
        <authorList>
            <consortium name="The Broad Institute Genomics Platform"/>
            <consortium name="The Broad Institute Genome Sequencing Center for Infectious Disease"/>
            <person name="Wu L."/>
            <person name="Ma J."/>
        </authorList>
    </citation>
    <scope>NUCLEOTIDE SEQUENCE [LARGE SCALE GENOMIC DNA]</scope>
    <source>
        <strain evidence="10 11">DT72</strain>
    </source>
</reference>
<feature type="transmembrane region" description="Helical" evidence="8">
    <location>
        <begin position="114"/>
        <end position="136"/>
    </location>
</feature>
<keyword evidence="5 8" id="KW-0812">Transmembrane</keyword>
<evidence type="ECO:0000256" key="6">
    <source>
        <dbReference type="ARBA" id="ARBA00022989"/>
    </source>
</evidence>
<evidence type="ECO:0000256" key="7">
    <source>
        <dbReference type="ARBA" id="ARBA00023136"/>
    </source>
</evidence>
<keyword evidence="6 8" id="KW-1133">Transmembrane helix</keyword>
<feature type="transmembrane region" description="Helical" evidence="8">
    <location>
        <begin position="371"/>
        <end position="390"/>
    </location>
</feature>
<feature type="transmembrane region" description="Helical" evidence="8">
    <location>
        <begin position="87"/>
        <end position="108"/>
    </location>
</feature>
<comment type="caution">
    <text evidence="10">The sequence shown here is derived from an EMBL/GenBank/DDBJ whole genome shotgun (WGS) entry which is preliminary data.</text>
</comment>
<evidence type="ECO:0000256" key="5">
    <source>
        <dbReference type="ARBA" id="ARBA00022692"/>
    </source>
</evidence>
<dbReference type="InterPro" id="IPR000515">
    <property type="entry name" value="MetI-like"/>
</dbReference>
<comment type="similarity">
    <text evidence="2 8">Belongs to the binding-protein-dependent transport system permease family. CysTW subfamily.</text>
</comment>
<evidence type="ECO:0000313" key="10">
    <source>
        <dbReference type="EMBL" id="MFC7079578.1"/>
    </source>
</evidence>
<dbReference type="SUPFAM" id="SSF161098">
    <property type="entry name" value="MetI-like"/>
    <property type="match status" value="1"/>
</dbReference>
<evidence type="ECO:0000259" key="9">
    <source>
        <dbReference type="PROSITE" id="PS50928"/>
    </source>
</evidence>
<dbReference type="PANTHER" id="PTHR43470:SF3">
    <property type="entry name" value="PHOSPHATE TRANSPORT SYSTEM PERMEASE PROTEIN PSTA-RELATED"/>
    <property type="match status" value="1"/>
</dbReference>
<name>A0ABD5WH90_9EURY</name>
<keyword evidence="7 8" id="KW-0472">Membrane</keyword>
<feature type="transmembrane region" description="Helical" evidence="8">
    <location>
        <begin position="20"/>
        <end position="42"/>
    </location>
</feature>
<feature type="transmembrane region" description="Helical" evidence="8">
    <location>
        <begin position="347"/>
        <end position="364"/>
    </location>
</feature>
<feature type="transmembrane region" description="Helical" evidence="8">
    <location>
        <begin position="508"/>
        <end position="534"/>
    </location>
</feature>
<dbReference type="InterPro" id="IPR035906">
    <property type="entry name" value="MetI-like_sf"/>
</dbReference>
<evidence type="ECO:0000256" key="8">
    <source>
        <dbReference type="RuleBase" id="RU363043"/>
    </source>
</evidence>
<keyword evidence="4 8" id="KW-1003">Cell membrane</keyword>
<dbReference type="CDD" id="cd06261">
    <property type="entry name" value="TM_PBP2"/>
    <property type="match status" value="1"/>
</dbReference>
<dbReference type="PROSITE" id="PS50928">
    <property type="entry name" value="ABC_TM1"/>
    <property type="match status" value="1"/>
</dbReference>
<dbReference type="AlphaFoldDB" id="A0ABD5WH90"/>
<evidence type="ECO:0000256" key="1">
    <source>
        <dbReference type="ARBA" id="ARBA00004651"/>
    </source>
</evidence>
<dbReference type="PANTHER" id="PTHR43470">
    <property type="entry name" value="PHOSPHATE TRANSPORT SYSTEM PERMEASE PROTEIN PSTA-RELATED"/>
    <property type="match status" value="1"/>
</dbReference>
<feature type="transmembrane region" description="Helical" evidence="8">
    <location>
        <begin position="183"/>
        <end position="202"/>
    </location>
</feature>
<sequence length="540" mass="56396">MSYETSEPVADESSLAERVAAGVVGLNVLSVILGFAAIFQWTEVESEFFGVTLFNLYGASLVLTGLGVVALGFASRADLVETTPDRSAGLLTGALFGLVGVVAGGLFASQTLGLGAVGWLPAALVVGVGVGAVTVLPREDVGSTLPVGALSVLVGALFLLDVFTTEWEWAPEGFSATFTGPVVGPVLTIFAGLVCAWAAAKAHEGFGTRGRQAGAYLLVGLNAFGMLGVLLLLIVFVVGKGWSRMVEGVEIGLFSEPAFWFHVPGLDQYLIFEIPGVWFYWPFTMNGYSLSSDVMNGVLPSIVGTVWLVVGAVLFAVPLGVGAAVFLTEYAEQGGFTRAVEIATNGLWSTPSIVYGLFGYAFLVPRLGNTTSLMAGQLVLGFMLLPLVLITSREAIKTVPDEYRDASAALGVSQWETIKSVVVPAAMPGVITGVILGVGRIAGETAPILLVATGNLRASGGPQVLSSFRFTSSPPFVANPALLDSISALPYKLYATITAGVVSSDPAFGWATALVLLVVVLSFYAVGIASRIYFRRKLEQ</sequence>
<dbReference type="Gene3D" id="1.10.3720.10">
    <property type="entry name" value="MetI-like"/>
    <property type="match status" value="1"/>
</dbReference>
<evidence type="ECO:0000256" key="4">
    <source>
        <dbReference type="ARBA" id="ARBA00022475"/>
    </source>
</evidence>
<dbReference type="InterPro" id="IPR005672">
    <property type="entry name" value="Phosphate_PstA"/>
</dbReference>
<feature type="transmembrane region" description="Helical" evidence="8">
    <location>
        <begin position="143"/>
        <end position="163"/>
    </location>
</feature>
<dbReference type="Proteomes" id="UP001596407">
    <property type="component" value="Unassembled WGS sequence"/>
</dbReference>
<accession>A0ABD5WH90</accession>
<protein>
    <recommendedName>
        <fullName evidence="8">Phosphate transport system permease protein PstA</fullName>
    </recommendedName>
</protein>
<dbReference type="EMBL" id="JBHSZH010000005">
    <property type="protein sequence ID" value="MFC7079578.1"/>
    <property type="molecule type" value="Genomic_DNA"/>
</dbReference>
<evidence type="ECO:0000313" key="11">
    <source>
        <dbReference type="Proteomes" id="UP001596407"/>
    </source>
</evidence>
<keyword evidence="3" id="KW-0813">Transport</keyword>
<evidence type="ECO:0000256" key="2">
    <source>
        <dbReference type="ARBA" id="ARBA00007069"/>
    </source>
</evidence>
<dbReference type="RefSeq" id="WP_382209063.1">
    <property type="nucleotide sequence ID" value="NZ_JBHSZH010000005.1"/>
</dbReference>
<gene>
    <name evidence="10" type="primary">pstA</name>
    <name evidence="10" type="ORF">ACFQJ6_04905</name>
</gene>
<dbReference type="Pfam" id="PF00528">
    <property type="entry name" value="BPD_transp_1"/>
    <property type="match status" value="1"/>
</dbReference>